<reference evidence="9" key="1">
    <citation type="submission" date="2020-05" db="EMBL/GenBank/DDBJ databases">
        <authorList>
            <person name="Wang L."/>
            <person name="Shao Z."/>
        </authorList>
    </citation>
    <scope>NUCLEOTIDE SEQUENCE</scope>
    <source>
        <strain evidence="9">MCCC 1A05776</strain>
    </source>
</reference>
<dbReference type="Proteomes" id="UP001320178">
    <property type="component" value="Unassembled WGS sequence"/>
</dbReference>
<dbReference type="GO" id="GO:0044281">
    <property type="term" value="P:small molecule metabolic process"/>
    <property type="evidence" value="ECO:0007669"/>
    <property type="project" value="UniProtKB-ARBA"/>
</dbReference>
<comment type="caution">
    <text evidence="9">The sequence shown here is derived from an EMBL/GenBank/DDBJ whole genome shotgun (WGS) entry which is preliminary data.</text>
</comment>
<feature type="active site" description="Proton acceptor" evidence="4">
    <location>
        <position position="386"/>
    </location>
</feature>
<dbReference type="SUPFAM" id="SSF53901">
    <property type="entry name" value="Thiolase-like"/>
    <property type="match status" value="2"/>
</dbReference>
<dbReference type="EC" id="2.3.1.174" evidence="9"/>
<dbReference type="InterPro" id="IPR002155">
    <property type="entry name" value="Thiolase"/>
</dbReference>
<dbReference type="AlphaFoldDB" id="A0AAW4YRR6"/>
<protein>
    <submittedName>
        <fullName evidence="9">3-oxoadipyl-CoA thiolase</fullName>
        <ecNumber evidence="9">2.3.1.174</ecNumber>
    </submittedName>
</protein>
<dbReference type="PROSITE" id="PS00737">
    <property type="entry name" value="THIOLASE_2"/>
    <property type="match status" value="1"/>
</dbReference>
<dbReference type="InterPro" id="IPR016039">
    <property type="entry name" value="Thiolase-like"/>
</dbReference>
<accession>A0AAW4YRR6</accession>
<dbReference type="PANTHER" id="PTHR18919">
    <property type="entry name" value="ACETYL-COA C-ACYLTRANSFERASE"/>
    <property type="match status" value="1"/>
</dbReference>
<evidence type="ECO:0000256" key="1">
    <source>
        <dbReference type="ARBA" id="ARBA00010982"/>
    </source>
</evidence>
<keyword evidence="2 5" id="KW-0808">Transferase</keyword>
<dbReference type="Pfam" id="PF02803">
    <property type="entry name" value="Thiolase_C"/>
    <property type="match status" value="1"/>
</dbReference>
<evidence type="ECO:0000313" key="9">
    <source>
        <dbReference type="EMBL" id="MCE8050954.1"/>
    </source>
</evidence>
<dbReference type="InterPro" id="IPR020617">
    <property type="entry name" value="Thiolase_C"/>
</dbReference>
<evidence type="ECO:0000256" key="2">
    <source>
        <dbReference type="ARBA" id="ARBA00022679"/>
    </source>
</evidence>
<feature type="active site" description="Proton acceptor" evidence="4">
    <location>
        <position position="356"/>
    </location>
</feature>
<sequence length="402" mass="41522">MQDAYIFDGLRTPFGRHGGSLAAVRPDDLLGHVLKALVARNGFAAEAYEEVLAGCTNQAGEDSRNVARHAGLLAGLPVEVAAQTVNRLCGSGLAAVIDAARATRLGEGELFLAGGVESMSRAPYVLGKAESPFARNQPLYDTVIGSRFPNPWLAREYGSHSMPETADNVAHDLGIGRDASDAFAARSQARYAEALARGFYDDELLAVEVPQGRKQPPLTVDRDEHPRPGTDAGKLARLGPLFEGGVVTAGNASGLNDGAAALIVGSLAAGERAGMAPRARIVASAVAGVPPRVMGLGPVPASRKALERAGLNLAQMDAIEINEAFAVQVLGCTQQLGLDPDDSRLNANGGAIAIGHPLGASGARLALTALRQLEAGGGRYALVTMCIGVGQGIACIIERMNG</sequence>
<feature type="active site" description="Acyl-thioester intermediate" evidence="4">
    <location>
        <position position="89"/>
    </location>
</feature>
<dbReference type="InterPro" id="IPR020613">
    <property type="entry name" value="Thiolase_CS"/>
</dbReference>
<dbReference type="Gene3D" id="3.40.47.10">
    <property type="match status" value="1"/>
</dbReference>
<evidence type="ECO:0000259" key="8">
    <source>
        <dbReference type="Pfam" id="PF02803"/>
    </source>
</evidence>
<feature type="region of interest" description="Disordered" evidence="6">
    <location>
        <begin position="211"/>
        <end position="235"/>
    </location>
</feature>
<dbReference type="CDD" id="cd00751">
    <property type="entry name" value="thiolase"/>
    <property type="match status" value="1"/>
</dbReference>
<dbReference type="RefSeq" id="WP_103967933.1">
    <property type="nucleotide sequence ID" value="NZ_FNVC01000001.1"/>
</dbReference>
<dbReference type="InterPro" id="IPR020610">
    <property type="entry name" value="Thiolase_AS"/>
</dbReference>
<dbReference type="FunFam" id="3.40.47.10:FF:000010">
    <property type="entry name" value="Acetyl-CoA acetyltransferase (Thiolase)"/>
    <property type="match status" value="1"/>
</dbReference>
<evidence type="ECO:0000256" key="6">
    <source>
        <dbReference type="SAM" id="MobiDB-lite"/>
    </source>
</evidence>
<comment type="similarity">
    <text evidence="1 5">Belongs to the thiolase-like superfamily. Thiolase family.</text>
</comment>
<organism evidence="9 10">
    <name type="scientific">Billgrantia desiderata</name>
    <dbReference type="NCBI Taxonomy" id="52021"/>
    <lineage>
        <taxon>Bacteria</taxon>
        <taxon>Pseudomonadati</taxon>
        <taxon>Pseudomonadota</taxon>
        <taxon>Gammaproteobacteria</taxon>
        <taxon>Oceanospirillales</taxon>
        <taxon>Halomonadaceae</taxon>
        <taxon>Billgrantia</taxon>
    </lineage>
</organism>
<dbReference type="NCBIfam" id="TIGR01930">
    <property type="entry name" value="AcCoA-C-Actrans"/>
    <property type="match status" value="1"/>
</dbReference>
<feature type="domain" description="Thiolase C-terminal" evidence="8">
    <location>
        <begin position="276"/>
        <end position="399"/>
    </location>
</feature>
<dbReference type="Pfam" id="PF00108">
    <property type="entry name" value="Thiolase_N"/>
    <property type="match status" value="1"/>
</dbReference>
<dbReference type="InterPro" id="IPR020616">
    <property type="entry name" value="Thiolase_N"/>
</dbReference>
<evidence type="ECO:0000256" key="5">
    <source>
        <dbReference type="RuleBase" id="RU003557"/>
    </source>
</evidence>
<name>A0AAW4YRR6_9GAMM</name>
<proteinExistence type="inferred from homology"/>
<dbReference type="NCBIfam" id="NF006001">
    <property type="entry name" value="PRK08131.1"/>
    <property type="match status" value="1"/>
</dbReference>
<evidence type="ECO:0000313" key="10">
    <source>
        <dbReference type="Proteomes" id="UP001320178"/>
    </source>
</evidence>
<dbReference type="PROSITE" id="PS00099">
    <property type="entry name" value="THIOLASE_3"/>
    <property type="match status" value="1"/>
</dbReference>
<feature type="domain" description="Thiolase N-terminal" evidence="7">
    <location>
        <begin position="5"/>
        <end position="264"/>
    </location>
</feature>
<evidence type="ECO:0000259" key="7">
    <source>
        <dbReference type="Pfam" id="PF00108"/>
    </source>
</evidence>
<evidence type="ECO:0000256" key="4">
    <source>
        <dbReference type="PIRSR" id="PIRSR000429-1"/>
    </source>
</evidence>
<dbReference type="EMBL" id="JABFTS010000002">
    <property type="protein sequence ID" value="MCE8050954.1"/>
    <property type="molecule type" value="Genomic_DNA"/>
</dbReference>
<dbReference type="GO" id="GO:0033812">
    <property type="term" value="F:3-oxoadipyl-CoA thiolase activity"/>
    <property type="evidence" value="ECO:0007669"/>
    <property type="project" value="UniProtKB-EC"/>
</dbReference>
<dbReference type="PIRSF" id="PIRSF000429">
    <property type="entry name" value="Ac-CoA_Ac_transf"/>
    <property type="match status" value="1"/>
</dbReference>
<keyword evidence="3 5" id="KW-0012">Acyltransferase</keyword>
<reference evidence="9" key="2">
    <citation type="journal article" date="2021" name="Front. Microbiol.">
        <title>Aerobic Denitrification and Heterotrophic Sulfur Oxidation in the Genus Halomonas Revealed by Six Novel Species Characterizations and Genome-Based Analysis.</title>
        <authorList>
            <person name="Wang L."/>
            <person name="Shao Z."/>
        </authorList>
    </citation>
    <scope>NUCLEOTIDE SEQUENCE</scope>
    <source>
        <strain evidence="9">MCCC 1A05776</strain>
    </source>
</reference>
<dbReference type="PANTHER" id="PTHR18919:SF107">
    <property type="entry name" value="ACETYL-COA ACETYLTRANSFERASE, CYTOSOLIC"/>
    <property type="match status" value="1"/>
</dbReference>
<evidence type="ECO:0000256" key="3">
    <source>
        <dbReference type="ARBA" id="ARBA00023315"/>
    </source>
</evidence>
<gene>
    <name evidence="9" type="ORF">HOP61_06580</name>
</gene>